<keyword evidence="2" id="KW-1185">Reference proteome</keyword>
<comment type="caution">
    <text evidence="1">The sequence shown here is derived from an EMBL/GenBank/DDBJ whole genome shotgun (WGS) entry which is preliminary data.</text>
</comment>
<dbReference type="STRING" id="213554.FF32_06505"/>
<dbReference type="Proteomes" id="UP000197334">
    <property type="component" value="Unassembled WGS sequence"/>
</dbReference>
<proteinExistence type="predicted"/>
<evidence type="ECO:0008006" key="3">
    <source>
        <dbReference type="Google" id="ProtNLM"/>
    </source>
</evidence>
<gene>
    <name evidence="1" type="ORF">JI62_07385</name>
</gene>
<sequence length="116" mass="13404">MKSTTPLSLMPTPPVAMFDIWKVGIMAFELWSTSLSTITMRHHLWQTQPFFSPKMMQENQRMVTEKLEASMEAGLVMQKALLNSMSGKQAPWWVTSQRTMKPYHQRSSANSRRLAK</sequence>
<protein>
    <recommendedName>
        <fullName evidence="3">Phasin domain-containing protein</fullName>
    </recommendedName>
</protein>
<name>A0A246S1P6_9GAMM</name>
<dbReference type="AlphaFoldDB" id="A0A246S1P6"/>
<dbReference type="RefSeq" id="WP_170938502.1">
    <property type="nucleotide sequence ID" value="NZ_JPUA01000021.1"/>
</dbReference>
<evidence type="ECO:0000313" key="1">
    <source>
        <dbReference type="EMBL" id="OWV30321.1"/>
    </source>
</evidence>
<accession>A0A246S1P6</accession>
<reference evidence="1 2" key="1">
    <citation type="submission" date="2014-08" db="EMBL/GenBank/DDBJ databases">
        <title>Draft genome sequence of a novel L-asparaginase producing marine bacterium, Halomonas campaniensis.</title>
        <authorList>
            <person name="Sundarakrishnan B."/>
            <person name="Moushumi Priya A."/>
            <person name="Raman G."/>
            <person name="Sakthivel N."/>
            <person name="Park S."/>
            <person name="Jayachandran S."/>
        </authorList>
    </citation>
    <scope>NUCLEOTIDE SEQUENCE [LARGE SCALE GENOMIC DNA]</scope>
    <source>
        <strain evidence="1 2">SK03</strain>
    </source>
</reference>
<evidence type="ECO:0000313" key="2">
    <source>
        <dbReference type="Proteomes" id="UP000197334"/>
    </source>
</evidence>
<organism evidence="1 2">
    <name type="scientific">Halomonas campaniensis</name>
    <dbReference type="NCBI Taxonomy" id="213554"/>
    <lineage>
        <taxon>Bacteria</taxon>
        <taxon>Pseudomonadati</taxon>
        <taxon>Pseudomonadota</taxon>
        <taxon>Gammaproteobacteria</taxon>
        <taxon>Oceanospirillales</taxon>
        <taxon>Halomonadaceae</taxon>
        <taxon>Halomonas</taxon>
    </lineage>
</organism>
<dbReference type="EMBL" id="JPUA01000021">
    <property type="protein sequence ID" value="OWV30321.1"/>
    <property type="molecule type" value="Genomic_DNA"/>
</dbReference>